<sequence length="52" mass="5841">MSGIHFGQAVSGRKLEDLSANELRARLIRAGKDVPKDIKTKEKLVELVKKYC</sequence>
<evidence type="ECO:0000313" key="2">
    <source>
        <dbReference type="Proteomes" id="UP000757890"/>
    </source>
</evidence>
<name>A0A930FPV5_9FIRM</name>
<organism evidence="1 2">
    <name type="scientific">Dialister invisus</name>
    <dbReference type="NCBI Taxonomy" id="218538"/>
    <lineage>
        <taxon>Bacteria</taxon>
        <taxon>Bacillati</taxon>
        <taxon>Bacillota</taxon>
        <taxon>Negativicutes</taxon>
        <taxon>Veillonellales</taxon>
        <taxon>Veillonellaceae</taxon>
        <taxon>Dialister</taxon>
    </lineage>
</organism>
<proteinExistence type="predicted"/>
<accession>A0A930FPV5</accession>
<dbReference type="Proteomes" id="UP000757890">
    <property type="component" value="Unassembled WGS sequence"/>
</dbReference>
<dbReference type="EMBL" id="JABZMK010000102">
    <property type="protein sequence ID" value="MBF1130124.1"/>
    <property type="molecule type" value="Genomic_DNA"/>
</dbReference>
<gene>
    <name evidence="1" type="ORF">HXL70_08840</name>
</gene>
<protein>
    <submittedName>
        <fullName evidence="1">Uncharacterized protein</fullName>
    </submittedName>
</protein>
<reference evidence="1" key="1">
    <citation type="submission" date="2020-04" db="EMBL/GenBank/DDBJ databases">
        <title>Deep metagenomics examines the oral microbiome during advanced dental caries in children, revealing novel taxa and co-occurrences with host molecules.</title>
        <authorList>
            <person name="Baker J.L."/>
            <person name="Morton J.T."/>
            <person name="Dinis M."/>
            <person name="Alvarez R."/>
            <person name="Tran N.C."/>
            <person name="Knight R."/>
            <person name="Edlund A."/>
        </authorList>
    </citation>
    <scope>NUCLEOTIDE SEQUENCE</scope>
    <source>
        <strain evidence="1">JCVI_32_bin.14</strain>
    </source>
</reference>
<evidence type="ECO:0000313" key="1">
    <source>
        <dbReference type="EMBL" id="MBF1130124.1"/>
    </source>
</evidence>
<comment type="caution">
    <text evidence="1">The sequence shown here is derived from an EMBL/GenBank/DDBJ whole genome shotgun (WGS) entry which is preliminary data.</text>
</comment>
<dbReference type="AlphaFoldDB" id="A0A930FPV5"/>